<evidence type="ECO:0000313" key="4">
    <source>
        <dbReference type="EnsemblPlants" id="AUR62014179-RA:cds"/>
    </source>
</evidence>
<evidence type="ECO:0000313" key="5">
    <source>
        <dbReference type="Proteomes" id="UP000596660"/>
    </source>
</evidence>
<dbReference type="PRINTS" id="PR00988">
    <property type="entry name" value="URIDINKINASE"/>
</dbReference>
<keyword evidence="5" id="KW-1185">Reference proteome</keyword>
<dbReference type="OMA" id="IVRCEVI"/>
<dbReference type="Gramene" id="AUR62014179-RA">
    <property type="protein sequence ID" value="AUR62014179-RA:cds"/>
    <property type="gene ID" value="AUR62014179"/>
</dbReference>
<dbReference type="GO" id="GO:0005524">
    <property type="term" value="F:ATP binding"/>
    <property type="evidence" value="ECO:0007669"/>
    <property type="project" value="InterPro"/>
</dbReference>
<dbReference type="Proteomes" id="UP000596660">
    <property type="component" value="Unplaced"/>
</dbReference>
<evidence type="ECO:0000256" key="2">
    <source>
        <dbReference type="SAM" id="Phobius"/>
    </source>
</evidence>
<reference evidence="4" key="1">
    <citation type="journal article" date="2017" name="Nature">
        <title>The genome of Chenopodium quinoa.</title>
        <authorList>
            <person name="Jarvis D.E."/>
            <person name="Ho Y.S."/>
            <person name="Lightfoot D.J."/>
            <person name="Schmoeckel S.M."/>
            <person name="Li B."/>
            <person name="Borm T.J.A."/>
            <person name="Ohyanagi H."/>
            <person name="Mineta K."/>
            <person name="Michell C.T."/>
            <person name="Saber N."/>
            <person name="Kharbatia N.M."/>
            <person name="Rupper R.R."/>
            <person name="Sharp A.R."/>
            <person name="Dally N."/>
            <person name="Boughton B.A."/>
            <person name="Woo Y.H."/>
            <person name="Gao G."/>
            <person name="Schijlen E.G.W.M."/>
            <person name="Guo X."/>
            <person name="Momin A.A."/>
            <person name="Negrao S."/>
            <person name="Al-Babili S."/>
            <person name="Gehring C."/>
            <person name="Roessner U."/>
            <person name="Jung C."/>
            <person name="Murphy K."/>
            <person name="Arold S.T."/>
            <person name="Gojobori T."/>
            <person name="van der Linden C.G."/>
            <person name="van Loo E.N."/>
            <person name="Jellen E.N."/>
            <person name="Maughan P.J."/>
            <person name="Tester M."/>
        </authorList>
    </citation>
    <scope>NUCLEOTIDE SEQUENCE [LARGE SCALE GENOMIC DNA]</scope>
    <source>
        <strain evidence="4">cv. PI 614886</strain>
    </source>
</reference>
<dbReference type="SUPFAM" id="SSF52540">
    <property type="entry name" value="P-loop containing nucleoside triphosphate hydrolases"/>
    <property type="match status" value="1"/>
</dbReference>
<keyword evidence="2" id="KW-1133">Transmembrane helix</keyword>
<keyword evidence="2" id="KW-0472">Membrane</keyword>
<dbReference type="InterPro" id="IPR027417">
    <property type="entry name" value="P-loop_NTPase"/>
</dbReference>
<organism evidence="4 5">
    <name type="scientific">Chenopodium quinoa</name>
    <name type="common">Quinoa</name>
    <dbReference type="NCBI Taxonomy" id="63459"/>
    <lineage>
        <taxon>Eukaryota</taxon>
        <taxon>Viridiplantae</taxon>
        <taxon>Streptophyta</taxon>
        <taxon>Embryophyta</taxon>
        <taxon>Tracheophyta</taxon>
        <taxon>Spermatophyta</taxon>
        <taxon>Magnoliopsida</taxon>
        <taxon>eudicotyledons</taxon>
        <taxon>Gunneridae</taxon>
        <taxon>Pentapetalae</taxon>
        <taxon>Caryophyllales</taxon>
        <taxon>Chenopodiaceae</taxon>
        <taxon>Chenopodioideae</taxon>
        <taxon>Atripliceae</taxon>
        <taxon>Chenopodium</taxon>
    </lineage>
</organism>
<evidence type="ECO:0000259" key="3">
    <source>
        <dbReference type="Pfam" id="PF00485"/>
    </source>
</evidence>
<dbReference type="PANTHER" id="PTHR10285">
    <property type="entry name" value="URIDINE KINASE"/>
    <property type="match status" value="1"/>
</dbReference>
<accession>A0A803LJN2</accession>
<dbReference type="CDD" id="cd02028">
    <property type="entry name" value="UMPK_like"/>
    <property type="match status" value="1"/>
</dbReference>
<dbReference type="AlphaFoldDB" id="A0A803LJN2"/>
<feature type="transmembrane region" description="Helical" evidence="2">
    <location>
        <begin position="751"/>
        <end position="772"/>
    </location>
</feature>
<evidence type="ECO:0000256" key="1">
    <source>
        <dbReference type="SAM" id="MobiDB-lite"/>
    </source>
</evidence>
<sequence length="777" mass="86338">MYLRPPSASEEARINDWIKVRQSGIRYYLSLGDQRIVDKHFIIRPKAEFEVGKMTLGGLLQLGYNVVVSYKRASLTFNFGEVSLAFETIDSLGETFMVVRGSNRKTVGAEALRLGVCGPWIIKSYLELILEQNGVPRLNTPPPLTSTSTTPNLERAMSTPRPIRVTPNFVSQLEDLSQPWTRSPTKSKMEPVLATWHFISAASSADASVLDPSSCRDSMQLAPMPDSYDFDRGLLLAVQAIQALLENKGLPIIVGIGGPSGSGKTSLAHKMANIIGCEVVSLESYYKFEHVKDYKYDDFSSLDHSLLSKNIDDIRKSRRTKIPIFDLESGFRSGSRDLEVSEDCGVPRLRRSRRNGGDRSPFNPVIVLRAPSESDAAVAGGGGSYELYYDDGGGSGLREVIFEGVYALHPDIRRSLDLWIAVVGGVHSHLISRVQRDKSRVGYVMSQNEVMMAVFPMFQQHIEPHLVHAHLKIRNDFDPVLSPESSLFVLKSNKQVAYQDILKILDSIKVCSSVQNFTDIYFRLPGIPSNGHLTESDCIRVRMCEGRFALLIREPIREGNFIIQPKVDFDISSSTVVGLLNLGKDQLVTGFPLLAAYLTLRSLKVDFDSKQMETLHKALYQALAYIEASAYIYQDGKILVEVDNLQDVPSPYIQIKGVDKEAVVAAGSMLGLDGSYTTKSYLQIILESLPALAIDSSGVHTQQAARLQELVEIIQSQGSSSASESSPGREGAAIENAIEDLQCRIKRLERWQTINTVLWTFLVSALIGYSLYQRRRR</sequence>
<name>A0A803LJN2_CHEQI</name>
<keyword evidence="2" id="KW-0812">Transmembrane</keyword>
<reference evidence="4" key="2">
    <citation type="submission" date="2021-03" db="UniProtKB">
        <authorList>
            <consortium name="EnsemblPlants"/>
        </authorList>
    </citation>
    <scope>IDENTIFICATION</scope>
</reference>
<dbReference type="InterPro" id="IPR006083">
    <property type="entry name" value="PRK/URK"/>
</dbReference>
<dbReference type="SUPFAM" id="SSF55154">
    <property type="entry name" value="CYTH-like phosphatases"/>
    <property type="match status" value="1"/>
</dbReference>
<feature type="region of interest" description="Disordered" evidence="1">
    <location>
        <begin position="139"/>
        <end position="158"/>
    </location>
</feature>
<dbReference type="GO" id="GO:0016301">
    <property type="term" value="F:kinase activity"/>
    <property type="evidence" value="ECO:0007669"/>
    <property type="project" value="InterPro"/>
</dbReference>
<feature type="domain" description="Phosphoribulokinase/uridine kinase" evidence="3">
    <location>
        <begin position="400"/>
        <end position="473"/>
    </location>
</feature>
<dbReference type="Pfam" id="PF00485">
    <property type="entry name" value="PRK"/>
    <property type="match status" value="1"/>
</dbReference>
<protein>
    <recommendedName>
        <fullName evidence="3">Phosphoribulokinase/uridine kinase domain-containing protein</fullName>
    </recommendedName>
</protein>
<dbReference type="EnsemblPlants" id="AUR62014179-RA">
    <property type="protein sequence ID" value="AUR62014179-RA:cds"/>
    <property type="gene ID" value="AUR62014179"/>
</dbReference>
<dbReference type="Gene3D" id="3.40.50.300">
    <property type="entry name" value="P-loop containing nucleotide triphosphate hydrolases"/>
    <property type="match status" value="1"/>
</dbReference>
<dbReference type="InterPro" id="IPR033469">
    <property type="entry name" value="CYTH-like_dom_sf"/>
</dbReference>
<proteinExistence type="predicted"/>